<evidence type="ECO:0000256" key="2">
    <source>
        <dbReference type="RuleBase" id="RU000461"/>
    </source>
</evidence>
<dbReference type="PRINTS" id="PR00359">
    <property type="entry name" value="BP450"/>
</dbReference>
<evidence type="ECO:0000256" key="1">
    <source>
        <dbReference type="ARBA" id="ARBA00010617"/>
    </source>
</evidence>
<dbReference type="RefSeq" id="WP_311609305.1">
    <property type="nucleotide sequence ID" value="NZ_JAVRFI010000004.1"/>
</dbReference>
<dbReference type="InterPro" id="IPR002397">
    <property type="entry name" value="Cyt_P450_B"/>
</dbReference>
<dbReference type="Gene3D" id="1.10.630.10">
    <property type="entry name" value="Cytochrome P450"/>
    <property type="match status" value="1"/>
</dbReference>
<keyword evidence="2" id="KW-0503">Monooxygenase</keyword>
<dbReference type="InterPro" id="IPR036396">
    <property type="entry name" value="Cyt_P450_sf"/>
</dbReference>
<keyword evidence="2" id="KW-0349">Heme</keyword>
<evidence type="ECO:0000313" key="4">
    <source>
        <dbReference type="EMBL" id="MDT0449136.1"/>
    </source>
</evidence>
<keyword evidence="2" id="KW-0408">Iron</keyword>
<dbReference type="InterPro" id="IPR017972">
    <property type="entry name" value="Cyt_P450_CS"/>
</dbReference>
<dbReference type="CDD" id="cd20625">
    <property type="entry name" value="CYP164-like"/>
    <property type="match status" value="1"/>
</dbReference>
<dbReference type="Proteomes" id="UP001180531">
    <property type="component" value="Unassembled WGS sequence"/>
</dbReference>
<keyword evidence="2" id="KW-0560">Oxidoreductase</keyword>
<feature type="compositionally biased region" description="Basic and acidic residues" evidence="3">
    <location>
        <begin position="407"/>
        <end position="420"/>
    </location>
</feature>
<reference evidence="4" key="1">
    <citation type="submission" date="2024-05" db="EMBL/GenBank/DDBJ databases">
        <title>30 novel species of actinomycetes from the DSMZ collection.</title>
        <authorList>
            <person name="Nouioui I."/>
        </authorList>
    </citation>
    <scope>NUCLEOTIDE SEQUENCE</scope>
    <source>
        <strain evidence="4">DSM 40473</strain>
    </source>
</reference>
<dbReference type="InterPro" id="IPR001128">
    <property type="entry name" value="Cyt_P450"/>
</dbReference>
<dbReference type="PRINTS" id="PR00385">
    <property type="entry name" value="P450"/>
</dbReference>
<dbReference type="PANTHER" id="PTHR46696">
    <property type="entry name" value="P450, PUTATIVE (EUROFUNG)-RELATED"/>
    <property type="match status" value="1"/>
</dbReference>
<dbReference type="SUPFAM" id="SSF48264">
    <property type="entry name" value="Cytochrome P450"/>
    <property type="match status" value="1"/>
</dbReference>
<comment type="similarity">
    <text evidence="1 2">Belongs to the cytochrome P450 family.</text>
</comment>
<keyword evidence="2" id="KW-0479">Metal-binding</keyword>
<evidence type="ECO:0000313" key="5">
    <source>
        <dbReference type="Proteomes" id="UP001180531"/>
    </source>
</evidence>
<feature type="region of interest" description="Disordered" evidence="3">
    <location>
        <begin position="1"/>
        <end position="20"/>
    </location>
</feature>
<feature type="region of interest" description="Disordered" evidence="3">
    <location>
        <begin position="399"/>
        <end position="420"/>
    </location>
</feature>
<dbReference type="PROSITE" id="PS00086">
    <property type="entry name" value="CYTOCHROME_P450"/>
    <property type="match status" value="1"/>
</dbReference>
<dbReference type="Pfam" id="PF00067">
    <property type="entry name" value="p450"/>
    <property type="match status" value="1"/>
</dbReference>
<evidence type="ECO:0000256" key="3">
    <source>
        <dbReference type="SAM" id="MobiDB-lite"/>
    </source>
</evidence>
<proteinExistence type="inferred from homology"/>
<comment type="caution">
    <text evidence="4">The sequence shown here is derived from an EMBL/GenBank/DDBJ whole genome shotgun (WGS) entry which is preliminary data.</text>
</comment>
<accession>A0ABU2SJJ2</accession>
<protein>
    <submittedName>
        <fullName evidence="4">Cytochrome P450</fullName>
    </submittedName>
</protein>
<gene>
    <name evidence="4" type="ORF">RM609_08595</name>
</gene>
<keyword evidence="5" id="KW-1185">Reference proteome</keyword>
<sequence>MSRISPRTLPPFRPEDVDPADPYASYRPYRELDPVHRSGDTWYLFRHADVARVLTSRHYGRGALPAALPEECPHLRRTVTNWLVFMDPPEHTRVRALVAKSFTPRIVEALRPRIRRLAAELTGELTAADPADLVAGFAAPFPILVISELLGVPRADRPWFRERAVDLQQATSSRAARRSDGFAVAEAAARELAGYFRAELAGRRAGRSPNAADLIAAMLAAEESLPLGDDVLVGTCIHLLTAGHETTTNLVAKGLLALFAHPEQLAALRSDPKLLPGAVEELVRYDPPVQMISRWAKEDDEIAGHGIRRGEKVVLVLGSANRDAGHFPDADRLDIRRDALRHTGFGMGIHYCVGAPLARAEAEIGLTELLRLPGLSPADEPVRYTDDLIFHGPERMMVRTGGCAPKGRGELRDKPPPARG</sequence>
<organism evidence="4 5">
    <name type="scientific">Streptomyces hesseae</name>
    <dbReference type="NCBI Taxonomy" id="3075519"/>
    <lineage>
        <taxon>Bacteria</taxon>
        <taxon>Bacillati</taxon>
        <taxon>Actinomycetota</taxon>
        <taxon>Actinomycetes</taxon>
        <taxon>Kitasatosporales</taxon>
        <taxon>Streptomycetaceae</taxon>
        <taxon>Streptomyces</taxon>
    </lineage>
</organism>
<dbReference type="PANTHER" id="PTHR46696:SF1">
    <property type="entry name" value="CYTOCHROME P450 YJIB-RELATED"/>
    <property type="match status" value="1"/>
</dbReference>
<dbReference type="EMBL" id="JAVRFI010000004">
    <property type="protein sequence ID" value="MDT0449136.1"/>
    <property type="molecule type" value="Genomic_DNA"/>
</dbReference>
<name>A0ABU2SJJ2_9ACTN</name>